<evidence type="ECO:0000256" key="3">
    <source>
        <dbReference type="ARBA" id="ARBA00022777"/>
    </source>
</evidence>
<dbReference type="InterPro" id="IPR000577">
    <property type="entry name" value="Carb_kinase_FGGY"/>
</dbReference>
<keyword evidence="3" id="KW-0418">Kinase</keyword>
<dbReference type="Proteomes" id="UP000723714">
    <property type="component" value="Unassembled WGS sequence"/>
</dbReference>
<dbReference type="PIRSF" id="PIRSF000538">
    <property type="entry name" value="GlpK"/>
    <property type="match status" value="1"/>
</dbReference>
<evidence type="ECO:0000313" key="6">
    <source>
        <dbReference type="EMBL" id="MBU3874663.1"/>
    </source>
</evidence>
<dbReference type="PANTHER" id="PTHR43095:SF2">
    <property type="entry name" value="GLUCONOKINASE"/>
    <property type="match status" value="1"/>
</dbReference>
<comment type="caution">
    <text evidence="6">The sequence shown here is derived from an EMBL/GenBank/DDBJ whole genome shotgun (WGS) entry which is preliminary data.</text>
</comment>
<evidence type="ECO:0000256" key="1">
    <source>
        <dbReference type="ARBA" id="ARBA00009156"/>
    </source>
</evidence>
<evidence type="ECO:0008006" key="8">
    <source>
        <dbReference type="Google" id="ProtNLM"/>
    </source>
</evidence>
<evidence type="ECO:0000259" key="5">
    <source>
        <dbReference type="Pfam" id="PF02782"/>
    </source>
</evidence>
<keyword evidence="2" id="KW-0808">Transferase</keyword>
<dbReference type="Pfam" id="PF02782">
    <property type="entry name" value="FGGY_C"/>
    <property type="match status" value="1"/>
</dbReference>
<dbReference type="CDD" id="cd07779">
    <property type="entry name" value="ASKHA_NBD_FGGY_YgcE-like"/>
    <property type="match status" value="1"/>
</dbReference>
<feature type="domain" description="Carbohydrate kinase FGGY C-terminal" evidence="5">
    <location>
        <begin position="255"/>
        <end position="437"/>
    </location>
</feature>
<dbReference type="EMBL" id="JABACJ020000001">
    <property type="protein sequence ID" value="MBU3874663.1"/>
    <property type="molecule type" value="Genomic_DNA"/>
</dbReference>
<evidence type="ECO:0000256" key="2">
    <source>
        <dbReference type="ARBA" id="ARBA00022679"/>
    </source>
</evidence>
<dbReference type="InterPro" id="IPR018484">
    <property type="entry name" value="FGGY_N"/>
</dbReference>
<dbReference type="Pfam" id="PF00370">
    <property type="entry name" value="FGGY_N"/>
    <property type="match status" value="1"/>
</dbReference>
<dbReference type="RefSeq" id="WP_216239077.1">
    <property type="nucleotide sequence ID" value="NZ_JABACJ020000001.1"/>
</dbReference>
<organism evidence="6 7">
    <name type="scientific">Faecalicatena faecalis</name>
    <dbReference type="NCBI Taxonomy" id="2726362"/>
    <lineage>
        <taxon>Bacteria</taxon>
        <taxon>Bacillati</taxon>
        <taxon>Bacillota</taxon>
        <taxon>Clostridia</taxon>
        <taxon>Lachnospirales</taxon>
        <taxon>Lachnospiraceae</taxon>
        <taxon>Faecalicatena</taxon>
    </lineage>
</organism>
<name>A0ABS6CZC8_9FIRM</name>
<reference evidence="6 7" key="1">
    <citation type="submission" date="2021-06" db="EMBL/GenBank/DDBJ databases">
        <title>Faecalicatena sp. nov. isolated from porcine feces.</title>
        <authorList>
            <person name="Oh B.S."/>
            <person name="Lee J.H."/>
        </authorList>
    </citation>
    <scope>NUCLEOTIDE SEQUENCE [LARGE SCALE GENOMIC DNA]</scope>
    <source>
        <strain evidence="6 7">AGMB00832</strain>
    </source>
</reference>
<sequence length="491" mass="54447">MVFVIDIGTSSVRGLLLDHAGVIEKSIQYEYCVQVVDGETALQDPEIILKDVFQILSEVGEWVRETKNKIEVISVTGQRSSVIPVTEDGKALSAAISWQDRRSGVMCDRFRKQWKNIYQITGMKLSPVFSAPKMMYLMQNDKELYEKAYKLIGFQEYILFHLTHEFATDTSIASRTSLFDISRLKWSDELMELFGLSKAKLCQLIDVGGVVGSATREVQRLLGMQGKIPVISAGGDQQCAALGMGCIEQGSIEVNSGTGAYAIGIANRPVFHPDMSLNCNVSAVKGKWIVEGAVLSAGRSVEWFVKELFSQGETRDYETFMKACGEVPPGANGVIVSPSLAGKGTPDWNPQIRGGIFHLSFSNKKEEFARALLEGIAAELWDCIEAIEKLTGTKCLSVKAGGGLLRNQTYCQVLSDMFGKAIEQPEVCEATGIGAWVSAETSLGNYKTQEEAYRAYDRSIHKKIWIPDEKVTKLYRGIDKIRKKYEMIYQD</sequence>
<comment type="similarity">
    <text evidence="1">Belongs to the FGGY kinase family.</text>
</comment>
<gene>
    <name evidence="6" type="ORF">HGO97_002400</name>
</gene>
<evidence type="ECO:0000259" key="4">
    <source>
        <dbReference type="Pfam" id="PF00370"/>
    </source>
</evidence>
<proteinExistence type="inferred from homology"/>
<dbReference type="InterPro" id="IPR050406">
    <property type="entry name" value="FGGY_Carb_Kinase"/>
</dbReference>
<accession>A0ABS6CZC8</accession>
<feature type="domain" description="Carbohydrate kinase FGGY N-terminal" evidence="4">
    <location>
        <begin position="1"/>
        <end position="243"/>
    </location>
</feature>
<dbReference type="InterPro" id="IPR018485">
    <property type="entry name" value="FGGY_C"/>
</dbReference>
<protein>
    <recommendedName>
        <fullName evidence="8">Xylulokinase</fullName>
    </recommendedName>
</protein>
<keyword evidence="7" id="KW-1185">Reference proteome</keyword>
<evidence type="ECO:0000313" key="7">
    <source>
        <dbReference type="Proteomes" id="UP000723714"/>
    </source>
</evidence>
<dbReference type="PANTHER" id="PTHR43095">
    <property type="entry name" value="SUGAR KINASE"/>
    <property type="match status" value="1"/>
</dbReference>